<dbReference type="RefSeq" id="WP_085284734.1">
    <property type="nucleotide sequence ID" value="NZ_FOBI01000006.1"/>
</dbReference>
<dbReference type="Proteomes" id="UP000199297">
    <property type="component" value="Unassembled WGS sequence"/>
</dbReference>
<dbReference type="EMBL" id="FOBI01000006">
    <property type="protein sequence ID" value="SEL11785.1"/>
    <property type="molecule type" value="Genomic_DNA"/>
</dbReference>
<dbReference type="Pfam" id="PF11207">
    <property type="entry name" value="DUF2989"/>
    <property type="match status" value="1"/>
</dbReference>
<evidence type="ECO:0000313" key="1">
    <source>
        <dbReference type="EMBL" id="SEL11785.1"/>
    </source>
</evidence>
<name>A0A1H7MM79_9GAMM</name>
<dbReference type="PROSITE" id="PS51257">
    <property type="entry name" value="PROKAR_LIPOPROTEIN"/>
    <property type="match status" value="1"/>
</dbReference>
<keyword evidence="2" id="KW-1185">Reference proteome</keyword>
<evidence type="ECO:0000313" key="2">
    <source>
        <dbReference type="Proteomes" id="UP000199297"/>
    </source>
</evidence>
<dbReference type="AlphaFoldDB" id="A0A1H7MM79"/>
<organism evidence="1 2">
    <name type="scientific">Colwellia chukchiensis</name>
    <dbReference type="NCBI Taxonomy" id="641665"/>
    <lineage>
        <taxon>Bacteria</taxon>
        <taxon>Pseudomonadati</taxon>
        <taxon>Pseudomonadota</taxon>
        <taxon>Gammaproteobacteria</taxon>
        <taxon>Alteromonadales</taxon>
        <taxon>Colwelliaceae</taxon>
        <taxon>Colwellia</taxon>
    </lineage>
</organism>
<proteinExistence type="predicted"/>
<dbReference type="OrthoDB" id="5900133at2"/>
<dbReference type="InterPro" id="IPR021372">
    <property type="entry name" value="DUF2989"/>
</dbReference>
<evidence type="ECO:0008006" key="3">
    <source>
        <dbReference type="Google" id="ProtNLM"/>
    </source>
</evidence>
<reference evidence="2" key="1">
    <citation type="submission" date="2016-10" db="EMBL/GenBank/DDBJ databases">
        <authorList>
            <person name="Varghese N."/>
            <person name="Submissions S."/>
        </authorList>
    </citation>
    <scope>NUCLEOTIDE SEQUENCE [LARGE SCALE GENOMIC DNA]</scope>
    <source>
        <strain evidence="2">CGMCC 1.9127</strain>
    </source>
</reference>
<accession>A0A1H7MM79</accession>
<protein>
    <recommendedName>
        <fullName evidence="3">DUF2989 domain-containing protein</fullName>
    </recommendedName>
</protein>
<gene>
    <name evidence="1" type="ORF">SAMN05216262_10645</name>
</gene>
<dbReference type="STRING" id="641665.GCA_002104455_03221"/>
<sequence length="267" mass="31111">MNFFKLAALAPLWLLMACEKSQNFAELCQEHKEICLEFQEDSWCKRERIAVGFANLAEKLASQDSNKFAQLIAYENYEKCMEHAAKIEHIKLKVKKTMRTNNVLKARQRINEIANATKGSEHPDLLYYHWSRFLDESALQKFIALEGSKLLEQPHRQINLASYYAKRDANKTLKLLYRALELYPNDAVIDTEIFQSIASIFADKQEYKQAYIWSKILYLYQPDESNITDKSLTDYSELHHLDRQFLDRVAASTLKLIESGEFNAPKV</sequence>